<proteinExistence type="predicted"/>
<name>A0A2N7WLM2_9BURK</name>
<dbReference type="OrthoDB" id="9103480at2"/>
<dbReference type="RefSeq" id="WP_102632972.1">
    <property type="nucleotide sequence ID" value="NZ_CADIJZ010000010.1"/>
</dbReference>
<dbReference type="Proteomes" id="UP000494205">
    <property type="component" value="Unassembled WGS sequence"/>
</dbReference>
<sequence>MEDNDYLAAFALCVTVDAIRKAQGKMMPEDLPIGSMERMLAEVDVIQDTLRMLGIVPDAMKGLQDGAEE</sequence>
<dbReference type="EMBL" id="CADIJZ010000010">
    <property type="protein sequence ID" value="CAB3691128.1"/>
    <property type="molecule type" value="Genomic_DNA"/>
</dbReference>
<evidence type="ECO:0000313" key="1">
    <source>
        <dbReference type="EMBL" id="CAB3691128.1"/>
    </source>
</evidence>
<evidence type="ECO:0000313" key="4">
    <source>
        <dbReference type="Proteomes" id="UP000494205"/>
    </source>
</evidence>
<reference evidence="2 3" key="1">
    <citation type="submission" date="2018-01" db="EMBL/GenBank/DDBJ databases">
        <title>Whole genome analyses suggest that Burkholderia sensu lato contains two further novel genera in the rhizoxinica-symbiotica group Mycetohabitans gen. nov., and Trinickia gen. nov.: implications for the evolution of diazotrophy and nodulation in the Burkholderiaceae.</title>
        <authorList>
            <person name="Estrada-de los Santos P."/>
            <person name="Palmer M."/>
            <person name="Chavez-Ramirez B."/>
            <person name="Beukes C."/>
            <person name="Steenkamp E.T."/>
            <person name="Hirsch A.M."/>
            <person name="Manyaka P."/>
            <person name="Maluk M."/>
            <person name="Lafos M."/>
            <person name="Crook M."/>
            <person name="Gross E."/>
            <person name="Simon M.F."/>
            <person name="Bueno dos Reis Junior F."/>
            <person name="Poole P.S."/>
            <person name="Venter S.N."/>
            <person name="James E.K."/>
        </authorList>
    </citation>
    <scope>NUCLEOTIDE SEQUENCE [LARGE SCALE GENOMIC DNA]</scope>
    <source>
        <strain evidence="2 3">WSM 3937</strain>
    </source>
</reference>
<dbReference type="AlphaFoldDB" id="A0A2N7WLM2"/>
<keyword evidence="3" id="KW-1185">Reference proteome</keyword>
<dbReference type="Proteomes" id="UP000235659">
    <property type="component" value="Unassembled WGS sequence"/>
</dbReference>
<organism evidence="1 4">
    <name type="scientific">Paraburkholderia rhynchosiae</name>
    <dbReference type="NCBI Taxonomy" id="487049"/>
    <lineage>
        <taxon>Bacteria</taxon>
        <taxon>Pseudomonadati</taxon>
        <taxon>Pseudomonadota</taxon>
        <taxon>Betaproteobacteria</taxon>
        <taxon>Burkholderiales</taxon>
        <taxon>Burkholderiaceae</taxon>
        <taxon>Paraburkholderia</taxon>
    </lineage>
</organism>
<evidence type="ECO:0000313" key="2">
    <source>
        <dbReference type="EMBL" id="PMS30318.1"/>
    </source>
</evidence>
<accession>A0A2N7WLM2</accession>
<protein>
    <submittedName>
        <fullName evidence="1">Uncharacterized protein</fullName>
    </submittedName>
</protein>
<gene>
    <name evidence="2" type="ORF">C0Z16_15330</name>
    <name evidence="1" type="ORF">LMG27174_03174</name>
</gene>
<reference evidence="1 4" key="2">
    <citation type="submission" date="2020-04" db="EMBL/GenBank/DDBJ databases">
        <authorList>
            <person name="De Canck E."/>
        </authorList>
    </citation>
    <scope>NUCLEOTIDE SEQUENCE [LARGE SCALE GENOMIC DNA]</scope>
    <source>
        <strain evidence="1 4">LMG 27174</strain>
    </source>
</reference>
<evidence type="ECO:0000313" key="3">
    <source>
        <dbReference type="Proteomes" id="UP000235659"/>
    </source>
</evidence>
<dbReference type="EMBL" id="PNXY01000009">
    <property type="protein sequence ID" value="PMS30318.1"/>
    <property type="molecule type" value="Genomic_DNA"/>
</dbReference>